<evidence type="ECO:0000256" key="1">
    <source>
        <dbReference type="SAM" id="MobiDB-lite"/>
    </source>
</evidence>
<dbReference type="EMBL" id="QZCE01000002">
    <property type="protein sequence ID" value="NEZ68306.1"/>
    <property type="molecule type" value="Genomic_DNA"/>
</dbReference>
<evidence type="ECO:0000313" key="3">
    <source>
        <dbReference type="Proteomes" id="UP000473574"/>
    </source>
</evidence>
<feature type="region of interest" description="Disordered" evidence="1">
    <location>
        <begin position="1"/>
        <end position="29"/>
    </location>
</feature>
<organism evidence="2 3">
    <name type="scientific">Adonisia turfae CCMR0082</name>
    <dbReference type="NCBI Taxonomy" id="2304604"/>
    <lineage>
        <taxon>Bacteria</taxon>
        <taxon>Bacillati</taxon>
        <taxon>Cyanobacteriota</taxon>
        <taxon>Adonisia</taxon>
        <taxon>Adonisia turfae</taxon>
    </lineage>
</organism>
<protein>
    <recommendedName>
        <fullName evidence="4">Ribbon-helix-helix protein CopG domain-containing protein</fullName>
    </recommendedName>
</protein>
<sequence length="75" mass="8452">MPNPDPKTDHLKGTQHQPADESRGSLDKRKLTVRLYPAERNQVEALAQQHGLKVGEVARKLMEYALANVDDVNFD</sequence>
<evidence type="ECO:0000313" key="2">
    <source>
        <dbReference type="EMBL" id="NEZ68306.1"/>
    </source>
</evidence>
<comment type="caution">
    <text evidence="2">The sequence shown here is derived from an EMBL/GenBank/DDBJ whole genome shotgun (WGS) entry which is preliminary data.</text>
</comment>
<dbReference type="Proteomes" id="UP000473574">
    <property type="component" value="Unassembled WGS sequence"/>
</dbReference>
<proteinExistence type="predicted"/>
<name>A0A6M0SJ72_9CYAN</name>
<accession>A0A6M0SJ72</accession>
<gene>
    <name evidence="2" type="ORF">D0962_37200</name>
</gene>
<evidence type="ECO:0008006" key="4">
    <source>
        <dbReference type="Google" id="ProtNLM"/>
    </source>
</evidence>
<reference evidence="2 3" key="1">
    <citation type="journal article" date="2020" name="Microb. Ecol.">
        <title>Ecogenomics of the Marine Benthic Filamentous Cyanobacterium Adonisia.</title>
        <authorList>
            <person name="Walter J.M."/>
            <person name="Coutinho F.H."/>
            <person name="Leomil L."/>
            <person name="Hargreaves P.I."/>
            <person name="Campeao M.E."/>
            <person name="Vieira V.V."/>
            <person name="Silva B.S."/>
            <person name="Fistarol G.O."/>
            <person name="Salomon P.S."/>
            <person name="Sawabe T."/>
            <person name="Mino S."/>
            <person name="Hosokawa M."/>
            <person name="Miyashita H."/>
            <person name="Maruyama F."/>
            <person name="van Verk M.C."/>
            <person name="Dutilh B.E."/>
            <person name="Thompson C.C."/>
            <person name="Thompson F.L."/>
        </authorList>
    </citation>
    <scope>NUCLEOTIDE SEQUENCE [LARGE SCALE GENOMIC DNA]</scope>
    <source>
        <strain evidence="2 3">CCMR0082</strain>
    </source>
</reference>
<dbReference type="AlphaFoldDB" id="A0A6M0SJ72"/>
<dbReference type="RefSeq" id="WP_163671537.1">
    <property type="nucleotide sequence ID" value="NZ_QZCE01000002.1"/>
</dbReference>